<gene>
    <name evidence="1" type="ORF">FWILDA_LOCUS19243</name>
</gene>
<comment type="caution">
    <text evidence="1">The sequence shown here is derived from an EMBL/GenBank/DDBJ whole genome shotgun (WGS) entry which is preliminary data.</text>
</comment>
<evidence type="ECO:0000313" key="1">
    <source>
        <dbReference type="EMBL" id="CAI2199779.1"/>
    </source>
</evidence>
<accession>A0A9W4TDQ3</accession>
<dbReference type="Proteomes" id="UP001153678">
    <property type="component" value="Unassembled WGS sequence"/>
</dbReference>
<keyword evidence="2" id="KW-1185">Reference proteome</keyword>
<dbReference type="AlphaFoldDB" id="A0A9W4TDQ3"/>
<dbReference type="EMBL" id="CAMKVN010022296">
    <property type="protein sequence ID" value="CAI2199779.1"/>
    <property type="molecule type" value="Genomic_DNA"/>
</dbReference>
<dbReference type="OrthoDB" id="10580627at2759"/>
<evidence type="ECO:0000313" key="2">
    <source>
        <dbReference type="Proteomes" id="UP001153678"/>
    </source>
</evidence>
<organism evidence="1 2">
    <name type="scientific">Funneliformis geosporum</name>
    <dbReference type="NCBI Taxonomy" id="1117311"/>
    <lineage>
        <taxon>Eukaryota</taxon>
        <taxon>Fungi</taxon>
        <taxon>Fungi incertae sedis</taxon>
        <taxon>Mucoromycota</taxon>
        <taxon>Glomeromycotina</taxon>
        <taxon>Glomeromycetes</taxon>
        <taxon>Glomerales</taxon>
        <taxon>Glomeraceae</taxon>
        <taxon>Funneliformis</taxon>
    </lineage>
</organism>
<proteinExistence type="predicted"/>
<reference evidence="1" key="1">
    <citation type="submission" date="2022-08" db="EMBL/GenBank/DDBJ databases">
        <authorList>
            <person name="Kallberg Y."/>
            <person name="Tangrot J."/>
            <person name="Rosling A."/>
        </authorList>
    </citation>
    <scope>NUCLEOTIDE SEQUENCE</scope>
    <source>
        <strain evidence="1">Wild A</strain>
    </source>
</reference>
<protein>
    <submittedName>
        <fullName evidence="1">4874_t:CDS:1</fullName>
    </submittedName>
</protein>
<sequence>MPKIKKTKKTKKTLKKTTNLLTKAKKTTALTSAKQTELKKLITAYQQVGITNVFCLAIVRNYYVKMKGLTLELQKKNGHEQHQIDELKKEVQQLKA</sequence>
<feature type="non-terminal residue" evidence="1">
    <location>
        <position position="1"/>
    </location>
</feature>
<name>A0A9W4TDQ3_9GLOM</name>